<gene>
    <name evidence="2" type="ORF">EBBID32_2570</name>
</gene>
<dbReference type="OrthoDB" id="7583974at2"/>
<evidence type="ECO:0000256" key="1">
    <source>
        <dbReference type="SAM" id="MobiDB-lite"/>
    </source>
</evidence>
<accession>N1MG26</accession>
<keyword evidence="3" id="KW-1185">Reference proteome</keyword>
<evidence type="ECO:0000313" key="2">
    <source>
        <dbReference type="EMBL" id="CCW15926.1"/>
    </source>
</evidence>
<dbReference type="RefSeq" id="WP_006949371.1">
    <property type="nucleotide sequence ID" value="NZ_CAVK010000013.1"/>
</dbReference>
<feature type="compositionally biased region" description="Polar residues" evidence="1">
    <location>
        <begin position="1"/>
        <end position="11"/>
    </location>
</feature>
<feature type="region of interest" description="Disordered" evidence="1">
    <location>
        <begin position="1"/>
        <end position="63"/>
    </location>
</feature>
<name>N1MG26_9SPHN</name>
<organism evidence="2 3">
    <name type="scientific">Sphingobium indicum BiD32</name>
    <dbReference type="NCBI Taxonomy" id="1301087"/>
    <lineage>
        <taxon>Bacteria</taxon>
        <taxon>Pseudomonadati</taxon>
        <taxon>Pseudomonadota</taxon>
        <taxon>Alphaproteobacteria</taxon>
        <taxon>Sphingomonadales</taxon>
        <taxon>Sphingomonadaceae</taxon>
        <taxon>Sphingobium</taxon>
    </lineage>
</organism>
<reference evidence="2 3" key="1">
    <citation type="submission" date="2013-03" db="EMBL/GenBank/DDBJ databases">
        <authorList>
            <person name="Le V."/>
        </authorList>
    </citation>
    <scope>NUCLEOTIDE SEQUENCE [LARGE SCALE GENOMIC DNA]</scope>
    <source>
        <strain evidence="2 3">BiD32</strain>
    </source>
</reference>
<dbReference type="EMBL" id="CAVK010000013">
    <property type="protein sequence ID" value="CCW15926.1"/>
    <property type="molecule type" value="Genomic_DNA"/>
</dbReference>
<feature type="compositionally biased region" description="Polar residues" evidence="1">
    <location>
        <begin position="30"/>
        <end position="45"/>
    </location>
</feature>
<protein>
    <submittedName>
        <fullName evidence="2">Uncharacterized protein</fullName>
    </submittedName>
</protein>
<proteinExistence type="predicted"/>
<evidence type="ECO:0000313" key="3">
    <source>
        <dbReference type="Proteomes" id="UP000013201"/>
    </source>
</evidence>
<dbReference type="Proteomes" id="UP000013201">
    <property type="component" value="Unassembled WGS sequence"/>
</dbReference>
<comment type="caution">
    <text evidence="2">The sequence shown here is derived from an EMBL/GenBank/DDBJ whole genome shotgun (WGS) entry which is preliminary data.</text>
</comment>
<sequence length="63" mass="6343">MSTKDGNSGRTMANDGYQPLGKGYQPMAVTPTNTAQNGHQPTTGQSGNGPPANPPTQGGSGKK</sequence>
<reference evidence="3" key="2">
    <citation type="submission" date="2013-04" db="EMBL/GenBank/DDBJ databases">
        <title>Bisphenol A degrading Sphingobium sp. strain BiD32.</title>
        <authorList>
            <person name="Nielsen J.L."/>
            <person name="Zhou N.A."/>
            <person name="Kjeldal H."/>
        </authorList>
    </citation>
    <scope>NUCLEOTIDE SEQUENCE [LARGE SCALE GENOMIC DNA]</scope>
    <source>
        <strain evidence="3">BiD32</strain>
    </source>
</reference>
<dbReference type="AlphaFoldDB" id="N1MG26"/>